<sequence length="392" mass="43512">MTAFKKIRPHFSDTLLDSASILSGQNSFYLFLGGLLHVNNIENGKGLSGTLGQICERSGTDFPIYSLILNNEPNVSHTASQMYAYQNEELVTKEAAALVNELFLPDSLLDQVGNIKEGRRNQILAQHFRRFNLVGYSYGTSLIQQVEQILEDRFGLLGYDTVALKEIAAVNIGPVAQPRIRLLDGSVNRLSTKAPTEETSSLFKQLFVMGHTDKVSSETIGKAFLHQDNDDLSVFGNRDIRVLTDYAGDDMLRRAGVTVYASGLKSPRIDYNLDFEGHALRLYTNKLELQESGSGALMICFPSKAVSPVITKAVEMMAIESLSGVECRRDFHLAATGEKNILDASAEYTKLSQEFNDILSHHRNGTFHESLDNLDRIISGFPNFSARFPLFT</sequence>
<name>A0A2W5FKA7_9BACT</name>
<protein>
    <recommendedName>
        <fullName evidence="3">Alpha/beta hydrolase</fullName>
    </recommendedName>
</protein>
<comment type="caution">
    <text evidence="1">The sequence shown here is derived from an EMBL/GenBank/DDBJ whole genome shotgun (WGS) entry which is preliminary data.</text>
</comment>
<evidence type="ECO:0000313" key="1">
    <source>
        <dbReference type="EMBL" id="PZP56381.1"/>
    </source>
</evidence>
<organism evidence="1 2">
    <name type="scientific">Micavibrio aeruginosavorus</name>
    <dbReference type="NCBI Taxonomy" id="349221"/>
    <lineage>
        <taxon>Bacteria</taxon>
        <taxon>Pseudomonadati</taxon>
        <taxon>Bdellovibrionota</taxon>
        <taxon>Bdellovibrionia</taxon>
        <taxon>Bdellovibrionales</taxon>
        <taxon>Pseudobdellovibrionaceae</taxon>
        <taxon>Micavibrio</taxon>
    </lineage>
</organism>
<dbReference type="EMBL" id="QFOT01000027">
    <property type="protein sequence ID" value="PZP56381.1"/>
    <property type="molecule type" value="Genomic_DNA"/>
</dbReference>
<reference evidence="1 2" key="1">
    <citation type="submission" date="2017-08" db="EMBL/GenBank/DDBJ databases">
        <title>Infants hospitalized years apart are colonized by the same room-sourced microbial strains.</title>
        <authorList>
            <person name="Brooks B."/>
            <person name="Olm M.R."/>
            <person name="Firek B.A."/>
            <person name="Baker R."/>
            <person name="Thomas B.C."/>
            <person name="Morowitz M.J."/>
            <person name="Banfield J.F."/>
        </authorList>
    </citation>
    <scope>NUCLEOTIDE SEQUENCE [LARGE SCALE GENOMIC DNA]</scope>
    <source>
        <strain evidence="1">S2_006_000_R2_64</strain>
    </source>
</reference>
<dbReference type="AlphaFoldDB" id="A0A2W5FKA7"/>
<gene>
    <name evidence="1" type="ORF">DI586_03825</name>
</gene>
<proteinExistence type="predicted"/>
<dbReference type="Proteomes" id="UP000249739">
    <property type="component" value="Unassembled WGS sequence"/>
</dbReference>
<evidence type="ECO:0000313" key="2">
    <source>
        <dbReference type="Proteomes" id="UP000249739"/>
    </source>
</evidence>
<evidence type="ECO:0008006" key="3">
    <source>
        <dbReference type="Google" id="ProtNLM"/>
    </source>
</evidence>
<accession>A0A2W5FKA7</accession>